<organism evidence="1 2">
    <name type="scientific">Algoriphagus confluentis</name>
    <dbReference type="NCBI Taxonomy" id="1697556"/>
    <lineage>
        <taxon>Bacteria</taxon>
        <taxon>Pseudomonadati</taxon>
        <taxon>Bacteroidota</taxon>
        <taxon>Cytophagia</taxon>
        <taxon>Cytophagales</taxon>
        <taxon>Cyclobacteriaceae</taxon>
        <taxon>Algoriphagus</taxon>
    </lineage>
</organism>
<sequence length="180" mass="19859">MKNPFVLPLLLVLSLTVGSGYSSLAQVKSLEFLPKATVVFPGEYESQERGPNTIYSYQSPDSLANFLVVVADLMRTSGLDAETLAMASLEPEFWLQVEQGFMGQLGADAKLENKSSMNVDGVEVLKLDVSRFRPETNTTNYLTAYIFVMDKYSINIAHTSRGGKADPEVRDAFFASLKIE</sequence>
<gene>
    <name evidence="1" type="ORF">Aconfl_01230</name>
</gene>
<evidence type="ECO:0000313" key="2">
    <source>
        <dbReference type="Proteomes" id="UP001338309"/>
    </source>
</evidence>
<keyword evidence="2" id="KW-1185">Reference proteome</keyword>
<comment type="caution">
    <text evidence="1">The sequence shown here is derived from an EMBL/GenBank/DDBJ whole genome shotgun (WGS) entry which is preliminary data.</text>
</comment>
<reference evidence="1 2" key="1">
    <citation type="submission" date="2023-08" db="EMBL/GenBank/DDBJ databases">
        <title>Draft genome sequence of Algoriphagus confluentis.</title>
        <authorList>
            <person name="Takatani N."/>
            <person name="Hosokawa M."/>
            <person name="Sawabe T."/>
        </authorList>
    </citation>
    <scope>NUCLEOTIDE SEQUENCE [LARGE SCALE GENOMIC DNA]</scope>
    <source>
        <strain evidence="1 2">NBRC 111222</strain>
    </source>
</reference>
<protein>
    <submittedName>
        <fullName evidence="1">Uncharacterized protein</fullName>
    </submittedName>
</protein>
<proteinExistence type="predicted"/>
<dbReference type="Proteomes" id="UP001338309">
    <property type="component" value="Unassembled WGS sequence"/>
</dbReference>
<name>A0ABQ6PIR8_9BACT</name>
<dbReference type="RefSeq" id="WP_338222299.1">
    <property type="nucleotide sequence ID" value="NZ_BTPD01000001.1"/>
</dbReference>
<evidence type="ECO:0000313" key="1">
    <source>
        <dbReference type="EMBL" id="GMQ27481.1"/>
    </source>
</evidence>
<accession>A0ABQ6PIR8</accession>
<dbReference type="EMBL" id="BTPD01000001">
    <property type="protein sequence ID" value="GMQ27481.1"/>
    <property type="molecule type" value="Genomic_DNA"/>
</dbReference>